<dbReference type="EMBL" id="JAENIO010000001">
    <property type="protein sequence ID" value="MBK1832443.1"/>
    <property type="molecule type" value="Genomic_DNA"/>
</dbReference>
<protein>
    <recommendedName>
        <fullName evidence="3">Lipoprotein</fullName>
    </recommendedName>
</protein>
<dbReference type="PROSITE" id="PS51257">
    <property type="entry name" value="PROKAR_LIPOPROTEIN"/>
    <property type="match status" value="1"/>
</dbReference>
<name>A0A934VG46_9BACT</name>
<proteinExistence type="predicted"/>
<evidence type="ECO:0000313" key="1">
    <source>
        <dbReference type="EMBL" id="MBK1832443.1"/>
    </source>
</evidence>
<evidence type="ECO:0000313" key="2">
    <source>
        <dbReference type="Proteomes" id="UP000604083"/>
    </source>
</evidence>
<dbReference type="AlphaFoldDB" id="A0A934VG46"/>
<organism evidence="1 2">
    <name type="scientific">Roseibacillus ishigakijimensis</name>
    <dbReference type="NCBI Taxonomy" id="454146"/>
    <lineage>
        <taxon>Bacteria</taxon>
        <taxon>Pseudomonadati</taxon>
        <taxon>Verrucomicrobiota</taxon>
        <taxon>Verrucomicrobiia</taxon>
        <taxon>Verrucomicrobiales</taxon>
        <taxon>Verrucomicrobiaceae</taxon>
        <taxon>Roseibacillus</taxon>
    </lineage>
</organism>
<evidence type="ECO:0008006" key="3">
    <source>
        <dbReference type="Google" id="ProtNLM"/>
    </source>
</evidence>
<reference evidence="1" key="1">
    <citation type="submission" date="2021-01" db="EMBL/GenBank/DDBJ databases">
        <title>Modified the classification status of verrucomicrobia.</title>
        <authorList>
            <person name="Feng X."/>
        </authorList>
    </citation>
    <scope>NUCLEOTIDE SEQUENCE</scope>
    <source>
        <strain evidence="1">KCTC 12986</strain>
    </source>
</reference>
<gene>
    <name evidence="1" type="ORF">JIN78_00100</name>
</gene>
<sequence>MKIYASLIASALFLTSCSISKDIADSDTLAIGLVLSEPGRSDKAFEVVEKRIGERLEFKDQREFLFPTSYTPANVESSTPPIPDEFASTKTGLKAEFTTRRQGAEIIIQGGVSLREFQGFSKMNRKWTQPIEDAEANQLLESRIEMPKFETYYTPIFLTLKTGESTKVEVAHPTKGTALTITLSE</sequence>
<keyword evidence="2" id="KW-1185">Reference proteome</keyword>
<accession>A0A934VG46</accession>
<dbReference type="RefSeq" id="WP_200389880.1">
    <property type="nucleotide sequence ID" value="NZ_JAENIO010000001.1"/>
</dbReference>
<comment type="caution">
    <text evidence="1">The sequence shown here is derived from an EMBL/GenBank/DDBJ whole genome shotgun (WGS) entry which is preliminary data.</text>
</comment>
<dbReference type="Proteomes" id="UP000604083">
    <property type="component" value="Unassembled WGS sequence"/>
</dbReference>